<dbReference type="PANTHER" id="PTHR30055">
    <property type="entry name" value="HTH-TYPE TRANSCRIPTIONAL REGULATOR RUTR"/>
    <property type="match status" value="1"/>
</dbReference>
<keyword evidence="1 2" id="KW-0238">DNA-binding</keyword>
<evidence type="ECO:0000313" key="5">
    <source>
        <dbReference type="Proteomes" id="UP000297982"/>
    </source>
</evidence>
<name>A0A4Z0H035_9BACI</name>
<dbReference type="Pfam" id="PF00440">
    <property type="entry name" value="TetR_N"/>
    <property type="match status" value="1"/>
</dbReference>
<dbReference type="GO" id="GO:0003700">
    <property type="term" value="F:DNA-binding transcription factor activity"/>
    <property type="evidence" value="ECO:0007669"/>
    <property type="project" value="TreeGrafter"/>
</dbReference>
<dbReference type="Gene3D" id="1.10.357.10">
    <property type="entry name" value="Tetracycline Repressor, domain 2"/>
    <property type="match status" value="1"/>
</dbReference>
<organism evidence="4 5">
    <name type="scientific">Halobacillus salinus</name>
    <dbReference type="NCBI Taxonomy" id="192814"/>
    <lineage>
        <taxon>Bacteria</taxon>
        <taxon>Bacillati</taxon>
        <taxon>Bacillota</taxon>
        <taxon>Bacilli</taxon>
        <taxon>Bacillales</taxon>
        <taxon>Bacillaceae</taxon>
        <taxon>Halobacillus</taxon>
    </lineage>
</organism>
<protein>
    <submittedName>
        <fullName evidence="4">TetR/AcrR family transcriptional regulator</fullName>
    </submittedName>
</protein>
<keyword evidence="5" id="KW-1185">Reference proteome</keyword>
<dbReference type="GO" id="GO:0000976">
    <property type="term" value="F:transcription cis-regulatory region binding"/>
    <property type="evidence" value="ECO:0007669"/>
    <property type="project" value="TreeGrafter"/>
</dbReference>
<feature type="domain" description="HTH tetR-type" evidence="3">
    <location>
        <begin position="5"/>
        <end position="65"/>
    </location>
</feature>
<sequence length="197" mass="22831">MEMIHMNEGQILNIAQSLFFEKGYEETSLDDIAAEAKVDSNQLKERYSTKADLLLDVLSEDFIDELEEQDNQLTEKDLDRKPAEIVYDYLYKRLHPYLQLSKAMYRDLTSLALRAYESDPEQLKKFVGLDFMLVDELIGFLNQMKEMGVLSADFDSNEAAEIIYSVLAFEFVVFLSQGERSVEDCMAGVQRKVRFLF</sequence>
<evidence type="ECO:0000256" key="2">
    <source>
        <dbReference type="PROSITE-ProRule" id="PRU00335"/>
    </source>
</evidence>
<dbReference type="SUPFAM" id="SSF46689">
    <property type="entry name" value="Homeodomain-like"/>
    <property type="match status" value="1"/>
</dbReference>
<dbReference type="InterPro" id="IPR036271">
    <property type="entry name" value="Tet_transcr_reg_TetR-rel_C_sf"/>
</dbReference>
<accession>A0A4Z0H035</accession>
<dbReference type="PROSITE" id="PS50977">
    <property type="entry name" value="HTH_TETR_2"/>
    <property type="match status" value="1"/>
</dbReference>
<evidence type="ECO:0000259" key="3">
    <source>
        <dbReference type="PROSITE" id="PS50977"/>
    </source>
</evidence>
<dbReference type="Proteomes" id="UP000297982">
    <property type="component" value="Unassembled WGS sequence"/>
</dbReference>
<dbReference type="EMBL" id="SRJC01000001">
    <property type="protein sequence ID" value="TGB03788.1"/>
    <property type="molecule type" value="Genomic_DNA"/>
</dbReference>
<evidence type="ECO:0000256" key="1">
    <source>
        <dbReference type="ARBA" id="ARBA00023125"/>
    </source>
</evidence>
<evidence type="ECO:0000313" key="4">
    <source>
        <dbReference type="EMBL" id="TGB03788.1"/>
    </source>
</evidence>
<dbReference type="PANTHER" id="PTHR30055:SF226">
    <property type="entry name" value="HTH-TYPE TRANSCRIPTIONAL REGULATOR PKSA"/>
    <property type="match status" value="1"/>
</dbReference>
<dbReference type="InterPro" id="IPR001647">
    <property type="entry name" value="HTH_TetR"/>
</dbReference>
<dbReference type="STRING" id="192814.GCA_900166575_00683"/>
<comment type="caution">
    <text evidence="4">The sequence shown here is derived from an EMBL/GenBank/DDBJ whole genome shotgun (WGS) entry which is preliminary data.</text>
</comment>
<dbReference type="PRINTS" id="PR00455">
    <property type="entry name" value="HTHTETR"/>
</dbReference>
<dbReference type="InterPro" id="IPR009057">
    <property type="entry name" value="Homeodomain-like_sf"/>
</dbReference>
<dbReference type="InterPro" id="IPR050109">
    <property type="entry name" value="HTH-type_TetR-like_transc_reg"/>
</dbReference>
<gene>
    <name evidence="4" type="ORF">E4663_01920</name>
</gene>
<proteinExistence type="predicted"/>
<feature type="DNA-binding region" description="H-T-H motif" evidence="2">
    <location>
        <begin position="28"/>
        <end position="47"/>
    </location>
</feature>
<dbReference type="AlphaFoldDB" id="A0A4Z0H035"/>
<dbReference type="SUPFAM" id="SSF48498">
    <property type="entry name" value="Tetracyclin repressor-like, C-terminal domain"/>
    <property type="match status" value="1"/>
</dbReference>
<reference evidence="4 5" key="1">
    <citation type="journal article" date="2003" name="Int. J. Syst. Evol. Microbiol.">
        <title>Halobacillus salinus sp. nov., isolated from a salt lake on the coast of the East Sea in Korea.</title>
        <authorList>
            <person name="Yoon J.H."/>
            <person name="Kang K.H."/>
            <person name="Park Y.H."/>
        </authorList>
    </citation>
    <scope>NUCLEOTIDE SEQUENCE [LARGE SCALE GENOMIC DNA]</scope>
    <source>
        <strain evidence="4 5">HSL-3</strain>
    </source>
</reference>